<name>A0A1C1CAX9_9EURO</name>
<dbReference type="Proteomes" id="UP000094526">
    <property type="component" value="Unassembled WGS sequence"/>
</dbReference>
<dbReference type="AlphaFoldDB" id="A0A1C1CAX9"/>
<keyword evidence="2" id="KW-0040">ANK repeat</keyword>
<dbReference type="VEuPathDB" id="FungiDB:G647_03533"/>
<comment type="caution">
    <text evidence="6">The sequence shown here is derived from an EMBL/GenBank/DDBJ whole genome shotgun (WGS) entry which is preliminary data.</text>
</comment>
<keyword evidence="1" id="KW-0677">Repeat</keyword>
<dbReference type="STRING" id="86049.A0A1C1CAX9"/>
<dbReference type="Pfam" id="PF22939">
    <property type="entry name" value="WHD_GPIID"/>
    <property type="match status" value="1"/>
</dbReference>
<evidence type="ECO:0000313" key="7">
    <source>
        <dbReference type="Proteomes" id="UP000094526"/>
    </source>
</evidence>
<evidence type="ECO:0000259" key="5">
    <source>
        <dbReference type="Pfam" id="PF24883"/>
    </source>
</evidence>
<dbReference type="PANTHER" id="PTHR10039">
    <property type="entry name" value="AMELOGENIN"/>
    <property type="match status" value="1"/>
</dbReference>
<dbReference type="EMBL" id="LGRB01000019">
    <property type="protein sequence ID" value="OCT45627.1"/>
    <property type="molecule type" value="Genomic_DNA"/>
</dbReference>
<dbReference type="InterPro" id="IPR036770">
    <property type="entry name" value="Ankyrin_rpt-contain_sf"/>
</dbReference>
<reference evidence="7" key="1">
    <citation type="submission" date="2015-07" db="EMBL/GenBank/DDBJ databases">
        <authorList>
            <person name="Teixeira M.M."/>
            <person name="Souza R.C."/>
            <person name="Almeida L.G."/>
            <person name="Vicente V.A."/>
            <person name="de Hoog S."/>
            <person name="Bocca A.L."/>
            <person name="de Almeida S.R."/>
            <person name="Vasconcelos A.T."/>
            <person name="Felipe M.S."/>
        </authorList>
    </citation>
    <scope>NUCLEOTIDE SEQUENCE [LARGE SCALE GENOMIC DNA]</scope>
    <source>
        <strain evidence="7">KSF</strain>
    </source>
</reference>
<evidence type="ECO:0000256" key="1">
    <source>
        <dbReference type="ARBA" id="ARBA00022737"/>
    </source>
</evidence>
<dbReference type="InterPro" id="IPR056125">
    <property type="entry name" value="DUF7708"/>
</dbReference>
<feature type="repeat" description="ANK" evidence="2">
    <location>
        <begin position="987"/>
        <end position="1020"/>
    </location>
</feature>
<sequence length="1213" mass="135497">MAHLIHRAAPLKPEIKLAQALSEFEAILQDTDKQEFRSFRSGQAAAMSDVMKVTAAIDSKNSHRRSRRCFGPRLTSILESVQQFSSVVDIIIGGSQCFLASALWGTLRMTLQITSSFASYFENLSALFMRGGRGCPRYQEYGLLYPKSSRLQSVLCEYFCTIVILCRKAVLFIRKPLVAQLSSAILNPFRTEFGTYESQLTDLAASIREEASLASHREQSNEAKEASSFRTAISSIIAPQELQEAKKMKSQKRKLQILHACSAYNHQAAWKRARKVGTSAWIGDQAVYRQWAEEPSPNVLWCIGKLGSGKTVCTASLVQETIIRYPDAPVAYFFCSHDDAESLNARVILGSLVRQLLSFLDQETFDAIAVPDPSTFDEDDMTTHLLTLLSGSVRQFFVLIDGLDECTEGELGKLFESLHRMLRSRQCFHLFCSSRPDLHPKYRSILQPQYKVSLSDENPEIAQYIETALRDRLEAGSLSIGDPSIIFSIRDALLKGSQGMFLWVVFQLESICAELTDEAILNALQRLPRDLPETFDRILRKSDREKVCDQALRRKMFALVAAAQRPLTTDELREAISVEPGVTNWESKKLVNDIQKALAGCGSLLIVDEEDFSVRFAHHSVQKYITSASGDPTIAAYHVPWAAADLIMGEICVTYLNLGIFDTQLTRARNRTTLHSHTMTSNIVGSILPETTGSSIALRLLKTRRKVDFDMGACLQDIATEAKRFNAAETAQHPFLAYAKDFWLFHTRRFEQGQQKTHDLWLRLIDGNVPVATLPWALGHWSQPDVNFWKWTVNNAHGALLYRVIEAFAAPVQDSVTANIPVLCDLLFAKGHDFRVEGRFYGRMLVFPDVLRHHELLRLLLQRGVNINVTDHRGCSPLSLAAKSADQESVKLLLSQKDVPLQDKWGGLQYVLGRAVQAGWIDIVKLLLTWRDIDVNAGVAAEGWDPSEHQGGNGHSGVPLLIAALHGHLFELLLEQNGLDINRKNGYGNTALTLAAVYGHEQKVALLLARDDIDINSRNNGGKTALSVAVEFFRTFVVERLLQRKDVDVNLKDEQGSTALHLAILLIPARTPFRGLDLKRRMGRAIVEGDGQNAAGDTALGSRRDDLHAFAPMMRLLFARPDVDVNARNGATETPLHLLVHSNRPAEVMLMLERQDIDTEMRDAFGRPPLDLTLSLGHTDIAEALKAHMARRKRTVEQSEAIYVLSRPGGHLP</sequence>
<protein>
    <submittedName>
        <fullName evidence="6">Uncharacterized protein</fullName>
    </submittedName>
</protein>
<dbReference type="Pfam" id="PF24809">
    <property type="entry name" value="DUF7708"/>
    <property type="match status" value="1"/>
</dbReference>
<dbReference type="SMART" id="SM00248">
    <property type="entry name" value="ANK"/>
    <property type="match status" value="5"/>
</dbReference>
<keyword evidence="7" id="KW-1185">Reference proteome</keyword>
<dbReference type="Pfam" id="PF24883">
    <property type="entry name" value="NPHP3_N"/>
    <property type="match status" value="1"/>
</dbReference>
<dbReference type="SUPFAM" id="SSF52540">
    <property type="entry name" value="P-loop containing nucleoside triphosphate hydrolases"/>
    <property type="match status" value="1"/>
</dbReference>
<dbReference type="OrthoDB" id="4156754at2759"/>
<accession>A0A1C1CAX9</accession>
<dbReference type="PROSITE" id="PS50088">
    <property type="entry name" value="ANK_REPEAT"/>
    <property type="match status" value="1"/>
</dbReference>
<dbReference type="InterPro" id="IPR056884">
    <property type="entry name" value="NPHP3-like_N"/>
</dbReference>
<feature type="domain" description="DUF7708" evidence="4">
    <location>
        <begin position="74"/>
        <end position="219"/>
    </location>
</feature>
<evidence type="ECO:0000259" key="4">
    <source>
        <dbReference type="Pfam" id="PF24809"/>
    </source>
</evidence>
<feature type="domain" description="GPI inositol-deacylase winged helix" evidence="3">
    <location>
        <begin position="552"/>
        <end position="629"/>
    </location>
</feature>
<dbReference type="PANTHER" id="PTHR10039:SF10">
    <property type="entry name" value="NACHT DOMAIN-CONTAINING PROTEIN"/>
    <property type="match status" value="1"/>
</dbReference>
<evidence type="ECO:0000256" key="2">
    <source>
        <dbReference type="PROSITE-ProRule" id="PRU00023"/>
    </source>
</evidence>
<dbReference type="Pfam" id="PF12796">
    <property type="entry name" value="Ank_2"/>
    <property type="match status" value="2"/>
</dbReference>
<evidence type="ECO:0000259" key="3">
    <source>
        <dbReference type="Pfam" id="PF22939"/>
    </source>
</evidence>
<dbReference type="VEuPathDB" id="FungiDB:CLCR_01389"/>
<dbReference type="Gene3D" id="3.40.50.300">
    <property type="entry name" value="P-loop containing nucleotide triphosphate hydrolases"/>
    <property type="match status" value="1"/>
</dbReference>
<dbReference type="SUPFAM" id="SSF48403">
    <property type="entry name" value="Ankyrin repeat"/>
    <property type="match status" value="2"/>
</dbReference>
<dbReference type="InterPro" id="IPR054471">
    <property type="entry name" value="GPIID_WHD"/>
</dbReference>
<dbReference type="Gene3D" id="1.25.40.20">
    <property type="entry name" value="Ankyrin repeat-containing domain"/>
    <property type="match status" value="2"/>
</dbReference>
<feature type="domain" description="Nephrocystin 3-like N-terminal" evidence="5">
    <location>
        <begin position="277"/>
        <end position="435"/>
    </location>
</feature>
<dbReference type="InterPro" id="IPR002110">
    <property type="entry name" value="Ankyrin_rpt"/>
</dbReference>
<dbReference type="InterPro" id="IPR027417">
    <property type="entry name" value="P-loop_NTPase"/>
</dbReference>
<organism evidence="6 7">
    <name type="scientific">Cladophialophora carrionii</name>
    <dbReference type="NCBI Taxonomy" id="86049"/>
    <lineage>
        <taxon>Eukaryota</taxon>
        <taxon>Fungi</taxon>
        <taxon>Dikarya</taxon>
        <taxon>Ascomycota</taxon>
        <taxon>Pezizomycotina</taxon>
        <taxon>Eurotiomycetes</taxon>
        <taxon>Chaetothyriomycetidae</taxon>
        <taxon>Chaetothyriales</taxon>
        <taxon>Herpotrichiellaceae</taxon>
        <taxon>Cladophialophora</taxon>
    </lineage>
</organism>
<gene>
    <name evidence="6" type="ORF">CLCR_01389</name>
</gene>
<evidence type="ECO:0000313" key="6">
    <source>
        <dbReference type="EMBL" id="OCT45627.1"/>
    </source>
</evidence>
<proteinExistence type="predicted"/>
<dbReference type="eggNOG" id="KOG4177">
    <property type="taxonomic scope" value="Eukaryota"/>
</dbReference>